<evidence type="ECO:0000256" key="1">
    <source>
        <dbReference type="SAM" id="MobiDB-lite"/>
    </source>
</evidence>
<sequence>DATRPLSWSHARGEPGAPRAGEPDAAFRCVRRAAAYVRTGRPAGRRAGGRPARAGHRSRRPHRPHPSQLARVHRQRLCRGQAGRGDRAAEPALHAAGAAVRAAPLRVGGRGHGRKLGRHRLPGALRAVPGRAPRPSVRAVGGQGRPLVRRPHPPVRRPGVQRRGAALSAVGGPGRGAVRHRLHLGHHGQAQGGGAHAREPDVQRRHHGRGHRTDGRRRGVRGQHALQRVRHRHRGAGHHGGGRLAGAGRGAVARRGAGGGGARGGDGHPRRAHQLHPGAQRAHPGLAQPFVAAHRHRGRRAGNGRAGPAHHARPGAGNTRGIRDDGNRQHGVRQHARRPARQAGGHRGPPAGRDRGAGDRCRRLGSSGGVGGRGRHQGAGRHAGLLPAARRDGPGVHARRLFPDRRPGDGGRGGLRSPDRPPQGNDHPRRVQRVPARGGGPAARAPRGARRGGGGPSRRDPGRKGMRLHRPRRGRHRNGRGDPRFLPRGAGGLQGSRPRALPGRLSPDGKRQGAPGGARADDQRRGEQPAV</sequence>
<dbReference type="AlphaFoldDB" id="A0A6J4N1G2"/>
<feature type="compositionally biased region" description="Basic and acidic residues" evidence="1">
    <location>
        <begin position="352"/>
        <end position="362"/>
    </location>
</feature>
<feature type="non-terminal residue" evidence="2">
    <location>
        <position position="531"/>
    </location>
</feature>
<dbReference type="EC" id="6.2.1.3" evidence="2"/>
<evidence type="ECO:0000313" key="2">
    <source>
        <dbReference type="EMBL" id="CAA9375199.1"/>
    </source>
</evidence>
<name>A0A6J4N1G2_9BACT</name>
<feature type="region of interest" description="Disordered" evidence="1">
    <location>
        <begin position="126"/>
        <end position="174"/>
    </location>
</feature>
<reference evidence="2" key="1">
    <citation type="submission" date="2020-02" db="EMBL/GenBank/DDBJ databases">
        <authorList>
            <person name="Meier V. D."/>
        </authorList>
    </citation>
    <scope>NUCLEOTIDE SEQUENCE</scope>
    <source>
        <strain evidence="2">AVDCRST_MAG89</strain>
    </source>
</reference>
<protein>
    <submittedName>
        <fullName evidence="2">Long-chain-fatty-acid--CoA ligase</fullName>
        <ecNumber evidence="2">6.2.1.3</ecNumber>
    </submittedName>
</protein>
<feature type="region of interest" description="Disordered" evidence="1">
    <location>
        <begin position="38"/>
        <end position="75"/>
    </location>
</feature>
<proteinExistence type="predicted"/>
<feature type="compositionally biased region" description="Basic residues" evidence="1">
    <location>
        <begin position="43"/>
        <end position="75"/>
    </location>
</feature>
<feature type="compositionally biased region" description="Basic residues" evidence="1">
    <location>
        <begin position="293"/>
        <end position="313"/>
    </location>
</feature>
<dbReference type="GO" id="GO:0004467">
    <property type="term" value="F:long-chain fatty acid-CoA ligase activity"/>
    <property type="evidence" value="ECO:0007669"/>
    <property type="project" value="UniProtKB-EC"/>
</dbReference>
<feature type="compositionally biased region" description="Basic residues" evidence="1">
    <location>
        <begin position="330"/>
        <end position="340"/>
    </location>
</feature>
<feature type="region of interest" description="Disordered" evidence="1">
    <location>
        <begin position="1"/>
        <end position="25"/>
    </location>
</feature>
<feature type="compositionally biased region" description="Basic and acidic residues" evidence="1">
    <location>
        <begin position="519"/>
        <end position="531"/>
    </location>
</feature>
<feature type="compositionally biased region" description="Basic residues" evidence="1">
    <location>
        <begin position="464"/>
        <end position="478"/>
    </location>
</feature>
<feature type="compositionally biased region" description="Basic residues" evidence="1">
    <location>
        <begin position="218"/>
        <end position="241"/>
    </location>
</feature>
<keyword evidence="2" id="KW-0436">Ligase</keyword>
<dbReference type="EMBL" id="CADCTV010001042">
    <property type="protein sequence ID" value="CAA9375199.1"/>
    <property type="molecule type" value="Genomic_DNA"/>
</dbReference>
<feature type="non-terminal residue" evidence="2">
    <location>
        <position position="1"/>
    </location>
</feature>
<gene>
    <name evidence="2" type="ORF">AVDCRST_MAG89-4940</name>
</gene>
<feature type="region of interest" description="Disordered" evidence="1">
    <location>
        <begin position="187"/>
        <end position="531"/>
    </location>
</feature>
<accession>A0A6J4N1G2</accession>
<organism evidence="2">
    <name type="scientific">uncultured Gemmatimonadota bacterium</name>
    <dbReference type="NCBI Taxonomy" id="203437"/>
    <lineage>
        <taxon>Bacteria</taxon>
        <taxon>Pseudomonadati</taxon>
        <taxon>Gemmatimonadota</taxon>
        <taxon>environmental samples</taxon>
    </lineage>
</organism>